<reference evidence="4" key="1">
    <citation type="submission" date="2022-07" db="EMBL/GenBank/DDBJ databases">
        <authorList>
            <person name="Li W.-J."/>
            <person name="Deng Q.-Q."/>
        </authorList>
    </citation>
    <scope>NUCLEOTIDE SEQUENCE</scope>
    <source>
        <strain evidence="4">SYSU M60031</strain>
    </source>
</reference>
<feature type="domain" description="Flavin reductase like" evidence="3">
    <location>
        <begin position="13"/>
        <end position="156"/>
    </location>
</feature>
<comment type="similarity">
    <text evidence="1">Belongs to the non-flavoprotein flavin reductase family.</text>
</comment>
<organism evidence="4 5">
    <name type="scientific">Ectobacillus ponti</name>
    <dbReference type="NCBI Taxonomy" id="2961894"/>
    <lineage>
        <taxon>Bacteria</taxon>
        <taxon>Bacillati</taxon>
        <taxon>Bacillota</taxon>
        <taxon>Bacilli</taxon>
        <taxon>Bacillales</taxon>
        <taxon>Bacillaceae</taxon>
        <taxon>Ectobacillus</taxon>
    </lineage>
</organism>
<gene>
    <name evidence="4" type="ORF">NK662_21335</name>
</gene>
<dbReference type="SMART" id="SM00903">
    <property type="entry name" value="Flavin_Reduct"/>
    <property type="match status" value="1"/>
</dbReference>
<dbReference type="PANTHER" id="PTHR30466">
    <property type="entry name" value="FLAVIN REDUCTASE"/>
    <property type="match status" value="1"/>
</dbReference>
<comment type="caution">
    <text evidence="4">The sequence shown here is derived from an EMBL/GenBank/DDBJ whole genome shotgun (WGS) entry which is preliminary data.</text>
</comment>
<keyword evidence="5" id="KW-1185">Reference proteome</keyword>
<dbReference type="Pfam" id="PF01613">
    <property type="entry name" value="Flavin_Reduct"/>
    <property type="match status" value="1"/>
</dbReference>
<evidence type="ECO:0000256" key="1">
    <source>
        <dbReference type="ARBA" id="ARBA00008898"/>
    </source>
</evidence>
<dbReference type="RefSeq" id="WP_254760996.1">
    <property type="nucleotide sequence ID" value="NZ_JANCLT010000018.1"/>
</dbReference>
<dbReference type="PANTHER" id="PTHR30466:SF11">
    <property type="entry name" value="FLAVIN-DEPENDENT MONOOXYGENASE, REDUCTASE SUBUNIT HSAB"/>
    <property type="match status" value="1"/>
</dbReference>
<accession>A0AA41XDS9</accession>
<evidence type="ECO:0000313" key="5">
    <source>
        <dbReference type="Proteomes" id="UP001156102"/>
    </source>
</evidence>
<dbReference type="SUPFAM" id="SSF50475">
    <property type="entry name" value="FMN-binding split barrel"/>
    <property type="match status" value="1"/>
</dbReference>
<dbReference type="InterPro" id="IPR050268">
    <property type="entry name" value="NADH-dep_flavin_reductase"/>
</dbReference>
<evidence type="ECO:0000256" key="2">
    <source>
        <dbReference type="ARBA" id="ARBA00023002"/>
    </source>
</evidence>
<dbReference type="InterPro" id="IPR002563">
    <property type="entry name" value="Flavin_Rdtase-like_dom"/>
</dbReference>
<dbReference type="InterPro" id="IPR012349">
    <property type="entry name" value="Split_barrel_FMN-bd"/>
</dbReference>
<dbReference type="GO" id="GO:0010181">
    <property type="term" value="F:FMN binding"/>
    <property type="evidence" value="ECO:0007669"/>
    <property type="project" value="InterPro"/>
</dbReference>
<dbReference type="Gene3D" id="2.30.110.10">
    <property type="entry name" value="Electron Transport, Fmn-binding Protein, Chain A"/>
    <property type="match status" value="1"/>
</dbReference>
<evidence type="ECO:0000259" key="3">
    <source>
        <dbReference type="SMART" id="SM00903"/>
    </source>
</evidence>
<dbReference type="GO" id="GO:0042602">
    <property type="term" value="F:riboflavin reductase (NADPH) activity"/>
    <property type="evidence" value="ECO:0007669"/>
    <property type="project" value="TreeGrafter"/>
</dbReference>
<sequence length="163" mass="17759">MNNEATAAFKQIMGSYPTGVTVVTTTGADGTPAGLTVNSFASVSLDPLLVLWCLDNRSSALAAFSESDVFAVHVLAAEQQDVCWAFAGKEPDRFGKVEWAQSEHGLPVISGSLGVLQCRKVQQMEAGDHQIFLGEVIAIEKEEKEPMLYFRRHVGKIPEHWPV</sequence>
<dbReference type="AlphaFoldDB" id="A0AA41XDS9"/>
<keyword evidence="2" id="KW-0560">Oxidoreductase</keyword>
<proteinExistence type="inferred from homology"/>
<evidence type="ECO:0000313" key="4">
    <source>
        <dbReference type="EMBL" id="MCP8971070.1"/>
    </source>
</evidence>
<name>A0AA41XDS9_9BACI</name>
<dbReference type="Proteomes" id="UP001156102">
    <property type="component" value="Unassembled WGS sequence"/>
</dbReference>
<dbReference type="EMBL" id="JANCLT010000018">
    <property type="protein sequence ID" value="MCP8971070.1"/>
    <property type="molecule type" value="Genomic_DNA"/>
</dbReference>
<protein>
    <submittedName>
        <fullName evidence="4">Flavin reductase family protein</fullName>
    </submittedName>
</protein>